<keyword evidence="4 5" id="KW-0472">Membrane</keyword>
<evidence type="ECO:0000256" key="1">
    <source>
        <dbReference type="ARBA" id="ARBA00022475"/>
    </source>
</evidence>
<dbReference type="Gene3D" id="1.20.1300.10">
    <property type="entry name" value="Fumarate reductase/succinate dehydrogenase, transmembrane subunit"/>
    <property type="match status" value="1"/>
</dbReference>
<feature type="transmembrane region" description="Helical" evidence="5">
    <location>
        <begin position="97"/>
        <end position="115"/>
    </location>
</feature>
<evidence type="ECO:0000313" key="6">
    <source>
        <dbReference type="EMBL" id="BBF93813.1"/>
    </source>
</evidence>
<sequence length="117" mass="12192">MKLKRSQEPIFWLLFGGGGTLAALVGVVLIVITGILVPTGTLPPDTMSYAAMHAFAATLFGKVAIFLVISLLLWHGVHRMAATAHHVGLASAHTAQIVLRGFAALATAACAYLLTGL</sequence>
<keyword evidence="1" id="KW-1003">Cell membrane</keyword>
<dbReference type="AlphaFoldDB" id="A0A348G2N0"/>
<dbReference type="NCBIfam" id="NF003977">
    <property type="entry name" value="PRK05470.1-1"/>
    <property type="match status" value="1"/>
</dbReference>
<feature type="transmembrane region" description="Helical" evidence="5">
    <location>
        <begin position="49"/>
        <end position="76"/>
    </location>
</feature>
<dbReference type="GO" id="GO:0016020">
    <property type="term" value="C:membrane"/>
    <property type="evidence" value="ECO:0007669"/>
    <property type="project" value="InterPro"/>
</dbReference>
<dbReference type="SUPFAM" id="SSF81343">
    <property type="entry name" value="Fumarate reductase respiratory complex transmembrane subunits"/>
    <property type="match status" value="1"/>
</dbReference>
<evidence type="ECO:0000313" key="7">
    <source>
        <dbReference type="Proteomes" id="UP000266934"/>
    </source>
</evidence>
<proteinExistence type="predicted"/>
<evidence type="ECO:0000256" key="5">
    <source>
        <dbReference type="SAM" id="Phobius"/>
    </source>
</evidence>
<feature type="transmembrane region" description="Helical" evidence="5">
    <location>
        <begin position="12"/>
        <end position="37"/>
    </location>
</feature>
<dbReference type="Pfam" id="PF02313">
    <property type="entry name" value="Fumarate_red_D"/>
    <property type="match status" value="1"/>
</dbReference>
<accession>A0A348G2N0</accession>
<protein>
    <submittedName>
        <fullName evidence="6">Fumarate reductase subunit D</fullName>
    </submittedName>
</protein>
<keyword evidence="7" id="KW-1185">Reference proteome</keyword>
<dbReference type="InterPro" id="IPR034804">
    <property type="entry name" value="SQR/QFR_C/D"/>
</dbReference>
<dbReference type="RefSeq" id="WP_197723232.1">
    <property type="nucleotide sequence ID" value="NZ_AP018907.1"/>
</dbReference>
<gene>
    <name evidence="6" type="ORF">BLTE_24980</name>
</gene>
<keyword evidence="2 5" id="KW-0812">Transmembrane</keyword>
<evidence type="ECO:0000256" key="2">
    <source>
        <dbReference type="ARBA" id="ARBA00022692"/>
    </source>
</evidence>
<dbReference type="KEGG" id="blag:BLTE_24980"/>
<dbReference type="Proteomes" id="UP000266934">
    <property type="component" value="Chromosome"/>
</dbReference>
<dbReference type="EMBL" id="AP018907">
    <property type="protein sequence ID" value="BBF93813.1"/>
    <property type="molecule type" value="Genomic_DNA"/>
</dbReference>
<evidence type="ECO:0000256" key="4">
    <source>
        <dbReference type="ARBA" id="ARBA00023136"/>
    </source>
</evidence>
<dbReference type="InterPro" id="IPR003418">
    <property type="entry name" value="Fumarate_red_D"/>
</dbReference>
<reference evidence="6 7" key="1">
    <citation type="submission" date="2018-08" db="EMBL/GenBank/DDBJ databases">
        <title>Complete genome sequencing of Blastochloris tepida GI.</title>
        <authorList>
            <person name="Tsukatani Y."/>
            <person name="Mori H."/>
        </authorList>
    </citation>
    <scope>NUCLEOTIDE SEQUENCE [LARGE SCALE GENOMIC DNA]</scope>
    <source>
        <strain evidence="6 7">GI</strain>
    </source>
</reference>
<name>A0A348G2N0_9HYPH</name>
<keyword evidence="3 5" id="KW-1133">Transmembrane helix</keyword>
<evidence type="ECO:0000256" key="3">
    <source>
        <dbReference type="ARBA" id="ARBA00022989"/>
    </source>
</evidence>
<organism evidence="6 7">
    <name type="scientific">Blastochloris tepida</name>
    <dbReference type="NCBI Taxonomy" id="2233851"/>
    <lineage>
        <taxon>Bacteria</taxon>
        <taxon>Pseudomonadati</taxon>
        <taxon>Pseudomonadota</taxon>
        <taxon>Alphaproteobacteria</taxon>
        <taxon>Hyphomicrobiales</taxon>
        <taxon>Blastochloridaceae</taxon>
        <taxon>Blastochloris</taxon>
    </lineage>
</organism>
<dbReference type="GO" id="GO:0006106">
    <property type="term" value="P:fumarate metabolic process"/>
    <property type="evidence" value="ECO:0007669"/>
    <property type="project" value="InterPro"/>
</dbReference>